<dbReference type="CDD" id="cd01401">
    <property type="entry name" value="PncB_like"/>
    <property type="match status" value="1"/>
</dbReference>
<keyword evidence="11" id="KW-0808">Transferase</keyword>
<sequence>MIIQSLLDTDLYKFSMMQVVLHHFPGAQVEYRFKCRSKGIDLQPYIEEIRREIHDLCQLRFTEGELDYLRNLRFIKGDFIEFLGLFHLPEKCISVAPGAEPGEISIEVKGSWLHTILFEIPVLAIVNEVYFRNKAPDLDYEEGRRRLEEKIRLITDAPDMDNFKVAEYGTRRRFSGEWHHEVVQTLQKQMGASFAGTSNVLMARQYGVTPLGTMGHEYLQACQALGPRLRDSQVFALEKWANEYRGDLGIALSDVYGTNAFLRDFDMYFCKLFDGARHDSGDPFEWGERLLAHYRNNRVDPSTKTLVFSDGLSFPVAMDIHRRFNGRCKVSFGIGTNLTNDLGVKPLQIVMKMVRCNGQPVAKVSDEPEKTMCDDPAYLSYLRHVFDLPAA</sequence>
<comment type="similarity">
    <text evidence="2 7 8">Belongs to the NAPRTase family.</text>
</comment>
<comment type="PTM">
    <text evidence="7 8">Transiently phosphorylated on a His residue during the reaction cycle. Phosphorylation strongly increases the affinity for substrates and increases the rate of nicotinate D-ribonucleotide production. Dephosphorylation regenerates the low-affinity form of the enzyme, leading to product release.</text>
</comment>
<dbReference type="HOGENOM" id="CLU_030991_1_0_4"/>
<dbReference type="RefSeq" id="WP_024005507.1">
    <property type="nucleotide sequence ID" value="NZ_KI650980.1"/>
</dbReference>
<evidence type="ECO:0000256" key="7">
    <source>
        <dbReference type="HAMAP-Rule" id="MF_00570"/>
    </source>
</evidence>
<dbReference type="NCBIfam" id="NF003704">
    <property type="entry name" value="PRK05321.1"/>
    <property type="match status" value="1"/>
</dbReference>
<comment type="caution">
    <text evidence="11">The sequence shown here is derived from an EMBL/GenBank/DDBJ whole genome shotgun (WGS) entry which is preliminary data.</text>
</comment>
<dbReference type="eggNOG" id="COG1488">
    <property type="taxonomic scope" value="Bacteria"/>
</dbReference>
<evidence type="ECO:0000256" key="5">
    <source>
        <dbReference type="ARBA" id="ARBA00022598"/>
    </source>
</evidence>
<dbReference type="EMBL" id="AYXT01000010">
    <property type="protein sequence ID" value="ETF01660.1"/>
    <property type="molecule type" value="Genomic_DNA"/>
</dbReference>
<feature type="modified residue" description="Phosphohistidine; by autocatalysis" evidence="7">
    <location>
        <position position="216"/>
    </location>
</feature>
<gene>
    <name evidence="7" type="primary">pncB</name>
    <name evidence="11" type="ORF">W822_12735</name>
</gene>
<dbReference type="GO" id="GO:0016757">
    <property type="term" value="F:glycosyltransferase activity"/>
    <property type="evidence" value="ECO:0007669"/>
    <property type="project" value="UniProtKB-KW"/>
</dbReference>
<dbReference type="SUPFAM" id="SSF54675">
    <property type="entry name" value="Nicotinate/Quinolinate PRTase N-terminal domain-like"/>
    <property type="match status" value="1"/>
</dbReference>
<evidence type="ECO:0000259" key="10">
    <source>
        <dbReference type="Pfam" id="PF17767"/>
    </source>
</evidence>
<dbReference type="OrthoDB" id="9771406at2"/>
<dbReference type="UniPathway" id="UPA00253">
    <property type="reaction ID" value="UER00457"/>
</dbReference>
<evidence type="ECO:0000259" key="9">
    <source>
        <dbReference type="Pfam" id="PF04095"/>
    </source>
</evidence>
<evidence type="ECO:0000256" key="6">
    <source>
        <dbReference type="ARBA" id="ARBA00022642"/>
    </source>
</evidence>
<evidence type="ECO:0000256" key="1">
    <source>
        <dbReference type="ARBA" id="ARBA00004952"/>
    </source>
</evidence>
<dbReference type="AlphaFoldDB" id="V8QQT2"/>
<evidence type="ECO:0000313" key="12">
    <source>
        <dbReference type="Proteomes" id="UP000018733"/>
    </source>
</evidence>
<dbReference type="InterPro" id="IPR036068">
    <property type="entry name" value="Nicotinate_pribotase-like_C"/>
</dbReference>
<dbReference type="GO" id="GO:0005829">
    <property type="term" value="C:cytosol"/>
    <property type="evidence" value="ECO:0007669"/>
    <property type="project" value="TreeGrafter"/>
</dbReference>
<dbReference type="PANTHER" id="PTHR11098">
    <property type="entry name" value="NICOTINATE PHOSPHORIBOSYLTRANSFERASE"/>
    <property type="match status" value="1"/>
</dbReference>
<dbReference type="InterPro" id="IPR007229">
    <property type="entry name" value="Nic_PRibTrfase-Fam"/>
</dbReference>
<evidence type="ECO:0000256" key="2">
    <source>
        <dbReference type="ARBA" id="ARBA00010897"/>
    </source>
</evidence>
<dbReference type="InterPro" id="IPR040727">
    <property type="entry name" value="NAPRTase_N"/>
</dbReference>
<dbReference type="PANTHER" id="PTHR11098:SF1">
    <property type="entry name" value="NICOTINATE PHOSPHORIBOSYLTRANSFERASE"/>
    <property type="match status" value="1"/>
</dbReference>
<keyword evidence="6 7" id="KW-0662">Pyridine nucleotide biosynthesis</keyword>
<keyword evidence="5 7" id="KW-0436">Ligase</keyword>
<evidence type="ECO:0000256" key="3">
    <source>
        <dbReference type="ARBA" id="ARBA00013236"/>
    </source>
</evidence>
<dbReference type="Pfam" id="PF17767">
    <property type="entry name" value="NAPRTase_N"/>
    <property type="match status" value="1"/>
</dbReference>
<accession>V8QQT2</accession>
<comment type="catalytic activity">
    <reaction evidence="7 8">
        <text>5-phospho-alpha-D-ribose 1-diphosphate + nicotinate + ATP + H2O = nicotinate beta-D-ribonucleotide + ADP + phosphate + diphosphate</text>
        <dbReference type="Rhea" id="RHEA:36163"/>
        <dbReference type="ChEBI" id="CHEBI:15377"/>
        <dbReference type="ChEBI" id="CHEBI:30616"/>
        <dbReference type="ChEBI" id="CHEBI:32544"/>
        <dbReference type="ChEBI" id="CHEBI:33019"/>
        <dbReference type="ChEBI" id="CHEBI:43474"/>
        <dbReference type="ChEBI" id="CHEBI:57502"/>
        <dbReference type="ChEBI" id="CHEBI:58017"/>
        <dbReference type="ChEBI" id="CHEBI:456216"/>
        <dbReference type="EC" id="6.3.4.21"/>
    </reaction>
</comment>
<evidence type="ECO:0000256" key="4">
    <source>
        <dbReference type="ARBA" id="ARBA00022553"/>
    </source>
</evidence>
<organism evidence="11 12">
    <name type="scientific">Advenella kashmirensis W13003</name>
    <dbReference type="NCBI Taxonomy" id="1424334"/>
    <lineage>
        <taxon>Bacteria</taxon>
        <taxon>Pseudomonadati</taxon>
        <taxon>Pseudomonadota</taxon>
        <taxon>Betaproteobacteria</taxon>
        <taxon>Burkholderiales</taxon>
        <taxon>Alcaligenaceae</taxon>
    </lineage>
</organism>
<feature type="domain" description="Nicotinate/nicotinamide phosphoribosyltransferase" evidence="9">
    <location>
        <begin position="163"/>
        <end position="389"/>
    </location>
</feature>
<comment type="function">
    <text evidence="7 8">Catalyzes the synthesis of beta-nicotinate D-ribonucleotide from nicotinate and 5-phospho-D-ribose 1-phosphate at the expense of ATP.</text>
</comment>
<protein>
    <recommendedName>
        <fullName evidence="3 7">Nicotinate phosphoribosyltransferase</fullName>
        <shortName evidence="7">NAPRTase</shortName>
        <ecNumber evidence="3 7">6.3.4.21</ecNumber>
    </recommendedName>
</protein>
<dbReference type="InterPro" id="IPR006406">
    <property type="entry name" value="Nic_PRibTrfase"/>
</dbReference>
<keyword evidence="12" id="KW-1185">Reference proteome</keyword>
<dbReference type="GO" id="GO:0004516">
    <property type="term" value="F:nicotinate phosphoribosyltransferase activity"/>
    <property type="evidence" value="ECO:0007669"/>
    <property type="project" value="UniProtKB-UniRule"/>
</dbReference>
<evidence type="ECO:0000256" key="8">
    <source>
        <dbReference type="RuleBase" id="RU003838"/>
    </source>
</evidence>
<dbReference type="Proteomes" id="UP000018733">
    <property type="component" value="Unassembled WGS sequence"/>
</dbReference>
<dbReference type="GO" id="GO:0034355">
    <property type="term" value="P:NAD+ biosynthetic process via the salvage pathway"/>
    <property type="evidence" value="ECO:0007669"/>
    <property type="project" value="TreeGrafter"/>
</dbReference>
<dbReference type="InterPro" id="IPR041525">
    <property type="entry name" value="N/Namide_PRibTrfase"/>
</dbReference>
<dbReference type="PATRIC" id="fig|1424334.3.peg.2556"/>
<keyword evidence="11" id="KW-0328">Glycosyltransferase</keyword>
<dbReference type="SUPFAM" id="SSF51690">
    <property type="entry name" value="Nicotinate/Quinolinate PRTase C-terminal domain-like"/>
    <property type="match status" value="1"/>
</dbReference>
<dbReference type="STRING" id="1424334.W822_12735"/>
<proteinExistence type="inferred from homology"/>
<dbReference type="Gene3D" id="3.20.140.10">
    <property type="entry name" value="nicotinate phosphoribosyltransferase"/>
    <property type="match status" value="1"/>
</dbReference>
<comment type="pathway">
    <text evidence="1 7 8">Cofactor biosynthesis; NAD(+) biosynthesis; nicotinate D-ribonucleotide from nicotinate: step 1/1.</text>
</comment>
<dbReference type="NCBIfam" id="TIGR01514">
    <property type="entry name" value="NAPRTase"/>
    <property type="match status" value="1"/>
</dbReference>
<dbReference type="PIRSF" id="PIRSF000484">
    <property type="entry name" value="NAPRT"/>
    <property type="match status" value="1"/>
</dbReference>
<feature type="domain" description="Nicotinate phosphoribosyltransferase N-terminal" evidence="10">
    <location>
        <begin position="7"/>
        <end position="127"/>
    </location>
</feature>
<evidence type="ECO:0000313" key="11">
    <source>
        <dbReference type="EMBL" id="ETF01660.1"/>
    </source>
</evidence>
<dbReference type="HAMAP" id="MF_00570">
    <property type="entry name" value="NAPRTase"/>
    <property type="match status" value="1"/>
</dbReference>
<dbReference type="Pfam" id="PF04095">
    <property type="entry name" value="NAPRTase"/>
    <property type="match status" value="1"/>
</dbReference>
<name>V8QQT2_9BURK</name>
<keyword evidence="4 7" id="KW-0597">Phosphoprotein</keyword>
<dbReference type="EC" id="6.3.4.21" evidence="3 7"/>
<reference evidence="11 12" key="1">
    <citation type="journal article" date="2014" name="Genome Announc.">
        <title>Draft Genome Sequence of Advenella kashmirensis Strain W13003, a Polycyclic Aromatic Hydrocarbon-Degrading Bacterium.</title>
        <authorList>
            <person name="Wang X."/>
            <person name="Jin D."/>
            <person name="Zhou L."/>
            <person name="Wu L."/>
            <person name="An W."/>
            <person name="Zhao L."/>
        </authorList>
    </citation>
    <scope>NUCLEOTIDE SEQUENCE [LARGE SCALE GENOMIC DNA]</scope>
    <source>
        <strain evidence="11 12">W13003</strain>
    </source>
</reference>